<feature type="region of interest" description="Disordered" evidence="5">
    <location>
        <begin position="612"/>
        <end position="679"/>
    </location>
</feature>
<evidence type="ECO:0000256" key="5">
    <source>
        <dbReference type="SAM" id="MobiDB-lite"/>
    </source>
</evidence>
<dbReference type="KEGG" id="ccac:CcaHIS019_0410520"/>
<evidence type="ECO:0000256" key="1">
    <source>
        <dbReference type="ARBA" id="ARBA00004141"/>
    </source>
</evidence>
<feature type="compositionally biased region" description="Basic and acidic residues" evidence="5">
    <location>
        <begin position="548"/>
        <end position="568"/>
    </location>
</feature>
<dbReference type="PANTHER" id="PTHR23112">
    <property type="entry name" value="G PROTEIN-COUPLED RECEPTOR 157-RELATED"/>
    <property type="match status" value="1"/>
</dbReference>
<dbReference type="RefSeq" id="XP_060457497.1">
    <property type="nucleotide sequence ID" value="XM_060600954.1"/>
</dbReference>
<feature type="compositionally biased region" description="Low complexity" evidence="5">
    <location>
        <begin position="612"/>
        <end position="642"/>
    </location>
</feature>
<dbReference type="GeneID" id="85496102"/>
<dbReference type="Proteomes" id="UP001233271">
    <property type="component" value="Chromosome 4"/>
</dbReference>
<feature type="transmembrane region" description="Helical" evidence="6">
    <location>
        <begin position="174"/>
        <end position="196"/>
    </location>
</feature>
<dbReference type="Gene3D" id="1.20.1070.10">
    <property type="entry name" value="Rhodopsin 7-helix transmembrane proteins"/>
    <property type="match status" value="1"/>
</dbReference>
<dbReference type="AlphaFoldDB" id="A0AA48L5B5"/>
<comment type="subcellular location">
    <subcellularLocation>
        <location evidence="1">Membrane</location>
        <topology evidence="1">Multi-pass membrane protein</topology>
    </subcellularLocation>
</comment>
<keyword evidence="2 6" id="KW-0812">Transmembrane</keyword>
<feature type="transmembrane region" description="Helical" evidence="6">
    <location>
        <begin position="86"/>
        <end position="113"/>
    </location>
</feature>
<keyword evidence="3 6" id="KW-1133">Transmembrane helix</keyword>
<protein>
    <recommendedName>
        <fullName evidence="9">G-protein coupled receptors family 2 profile 2 domain-containing protein</fullName>
    </recommendedName>
</protein>
<feature type="transmembrane region" description="Helical" evidence="6">
    <location>
        <begin position="125"/>
        <end position="144"/>
    </location>
</feature>
<dbReference type="EMBL" id="AP028215">
    <property type="protein sequence ID" value="BEI92232.1"/>
    <property type="molecule type" value="Genomic_DNA"/>
</dbReference>
<gene>
    <name evidence="7" type="ORF">CcaverHIS019_0410520</name>
</gene>
<sequence length="698" mass="76630">MFELTRNKVRTNQLVSVGAAAVSLVCCLTILLTAAWVWTVRSARVFLDRVSFRLLLSCLVWEIVYDVNYISVVLAARPNHACAVGIYFMIGTLSVVNFLCTCIAINLFVTIVLGLNPIRMGLERWYIGCSIFLGLFIPIIPAALGHFGWDPLYHVCWIKSSQRVRVTNFVLDLYLWQLLSCLVATVCVAITLFKLFRQGRATSRALFGGDSLNFEMSSDSTDDTDGHGKGRRRFFRGRRNSVKRERMFGHLEDRFVSIAIRVSLYPITLVIVNSVIAIGDLYISLQGGVHSRAVYGLYCVYYLFYGVRGVCFAMLAAFVDPCLRKGFRAAYREKFGSGALNNHKGTDPSWSLPEPNGCIAPLGSVMDPSSTATNELDLTQLGITVPPAVASRESVDSDTSMDVLQALFASEPPPDTRGRNSSRSESRRGGFHPHLPHFNPYLPHLHLHMPNLKNLPWFLRRHLEKEAEAVQVDIEAAAEPTPIVPISPAATPVNYTNVFTGVPPEAMPSWLDDAADDIVAPESLAAAQIQAHQTLVADAEALDRALARVETEEQERERERERREDKRPSPRSPVGSAPTPPPAAILNQALSGLGQGMAAVMGPSVGLNMGRRSSASSHFSGGSSARDPASFSASIAGSPASPGLRPSLRGARPRWNAGGRRESLAEPQSPRHLNDPRVRRQATLALAEKLYEEMEAQL</sequence>
<keyword evidence="8" id="KW-1185">Reference proteome</keyword>
<dbReference type="GO" id="GO:0004930">
    <property type="term" value="F:G protein-coupled receptor activity"/>
    <property type="evidence" value="ECO:0007669"/>
    <property type="project" value="TreeGrafter"/>
</dbReference>
<keyword evidence="4 6" id="KW-0472">Membrane</keyword>
<dbReference type="PANTHER" id="PTHR23112:SF0">
    <property type="entry name" value="TRANSMEMBRANE PROTEIN 116"/>
    <property type="match status" value="1"/>
</dbReference>
<evidence type="ECO:0000256" key="2">
    <source>
        <dbReference type="ARBA" id="ARBA00022692"/>
    </source>
</evidence>
<evidence type="ECO:0000256" key="3">
    <source>
        <dbReference type="ARBA" id="ARBA00022989"/>
    </source>
</evidence>
<accession>A0AA48L5B5</accession>
<name>A0AA48L5B5_9TREE</name>
<reference evidence="7" key="1">
    <citation type="journal article" date="2023" name="BMC Genomics">
        <title>Chromosome-level genome assemblies of Cutaneotrichosporon spp. (Trichosporonales, Basidiomycota) reveal imbalanced evolution between nucleotide sequences and chromosome synteny.</title>
        <authorList>
            <person name="Kobayashi Y."/>
            <person name="Kayamori A."/>
            <person name="Aoki K."/>
            <person name="Shiwa Y."/>
            <person name="Matsutani M."/>
            <person name="Fujita N."/>
            <person name="Sugita T."/>
            <person name="Iwasaki W."/>
            <person name="Tanaka N."/>
            <person name="Takashima M."/>
        </authorList>
    </citation>
    <scope>NUCLEOTIDE SEQUENCE</scope>
    <source>
        <strain evidence="7">HIS019</strain>
    </source>
</reference>
<dbReference type="SUPFAM" id="SSF81321">
    <property type="entry name" value="Family A G protein-coupled receptor-like"/>
    <property type="match status" value="1"/>
</dbReference>
<dbReference type="GO" id="GO:0007189">
    <property type="term" value="P:adenylate cyclase-activating G protein-coupled receptor signaling pathway"/>
    <property type="evidence" value="ECO:0007669"/>
    <property type="project" value="TreeGrafter"/>
</dbReference>
<evidence type="ECO:0008006" key="9">
    <source>
        <dbReference type="Google" id="ProtNLM"/>
    </source>
</evidence>
<feature type="transmembrane region" description="Helical" evidence="6">
    <location>
        <begin position="52"/>
        <end position="74"/>
    </location>
</feature>
<feature type="region of interest" description="Disordered" evidence="5">
    <location>
        <begin position="548"/>
        <end position="586"/>
    </location>
</feature>
<evidence type="ECO:0000256" key="4">
    <source>
        <dbReference type="ARBA" id="ARBA00023136"/>
    </source>
</evidence>
<feature type="transmembrane region" description="Helical" evidence="6">
    <location>
        <begin position="295"/>
        <end position="319"/>
    </location>
</feature>
<evidence type="ECO:0000313" key="8">
    <source>
        <dbReference type="Proteomes" id="UP001233271"/>
    </source>
</evidence>
<organism evidence="7 8">
    <name type="scientific">Cutaneotrichosporon cavernicola</name>
    <dbReference type="NCBI Taxonomy" id="279322"/>
    <lineage>
        <taxon>Eukaryota</taxon>
        <taxon>Fungi</taxon>
        <taxon>Dikarya</taxon>
        <taxon>Basidiomycota</taxon>
        <taxon>Agaricomycotina</taxon>
        <taxon>Tremellomycetes</taxon>
        <taxon>Trichosporonales</taxon>
        <taxon>Trichosporonaceae</taxon>
        <taxon>Cutaneotrichosporon</taxon>
    </lineage>
</organism>
<evidence type="ECO:0000313" key="7">
    <source>
        <dbReference type="EMBL" id="BEI92232.1"/>
    </source>
</evidence>
<feature type="transmembrane region" description="Helical" evidence="6">
    <location>
        <begin position="20"/>
        <end position="40"/>
    </location>
</feature>
<dbReference type="GO" id="GO:0005886">
    <property type="term" value="C:plasma membrane"/>
    <property type="evidence" value="ECO:0007669"/>
    <property type="project" value="TreeGrafter"/>
</dbReference>
<feature type="compositionally biased region" description="Basic and acidic residues" evidence="5">
    <location>
        <begin position="414"/>
        <end position="428"/>
    </location>
</feature>
<feature type="region of interest" description="Disordered" evidence="5">
    <location>
        <begin position="407"/>
        <end position="432"/>
    </location>
</feature>
<proteinExistence type="predicted"/>
<evidence type="ECO:0000256" key="6">
    <source>
        <dbReference type="SAM" id="Phobius"/>
    </source>
</evidence>